<dbReference type="OrthoDB" id="7864805at2"/>
<keyword evidence="1" id="KW-0812">Transmembrane</keyword>
<keyword evidence="1" id="KW-0472">Membrane</keyword>
<gene>
    <name evidence="2" type="ORF">WA1_25140</name>
</gene>
<reference evidence="2 3" key="1">
    <citation type="journal article" date="2013" name="Genome Biol. Evol.">
        <title>Genomes of Stigonematalean cyanobacteria (subsection V) and the evolution of oxygenic photosynthesis from prokaryotes to plastids.</title>
        <authorList>
            <person name="Dagan T."/>
            <person name="Roettger M."/>
            <person name="Stucken K."/>
            <person name="Landan G."/>
            <person name="Koch R."/>
            <person name="Major P."/>
            <person name="Gould S.B."/>
            <person name="Goremykin V.V."/>
            <person name="Rippka R."/>
            <person name="Tandeau de Marsac N."/>
            <person name="Gugger M."/>
            <person name="Lockhart P.J."/>
            <person name="Allen J.F."/>
            <person name="Brune I."/>
            <person name="Maus I."/>
            <person name="Puhler A."/>
            <person name="Martin W.F."/>
        </authorList>
    </citation>
    <scope>NUCLEOTIDE SEQUENCE [LARGE SCALE GENOMIC DNA]</scope>
    <source>
        <strain evidence="2 3">PCC 7110</strain>
    </source>
</reference>
<evidence type="ECO:0000313" key="2">
    <source>
        <dbReference type="EMBL" id="KYC40904.1"/>
    </source>
</evidence>
<feature type="transmembrane region" description="Helical" evidence="1">
    <location>
        <begin position="40"/>
        <end position="60"/>
    </location>
</feature>
<comment type="caution">
    <text evidence="2">The sequence shown here is derived from an EMBL/GenBank/DDBJ whole genome shotgun (WGS) entry which is preliminary data.</text>
</comment>
<dbReference type="Proteomes" id="UP000076925">
    <property type="component" value="Unassembled WGS sequence"/>
</dbReference>
<dbReference type="STRING" id="128403.WA1_25140"/>
<dbReference type="PANTHER" id="PTHR34821:SF2">
    <property type="entry name" value="INNER MEMBRANE PROTEIN YDCZ"/>
    <property type="match status" value="1"/>
</dbReference>
<dbReference type="RefSeq" id="WP_017739772.1">
    <property type="nucleotide sequence ID" value="NZ_KQ976354.1"/>
</dbReference>
<dbReference type="GO" id="GO:0005886">
    <property type="term" value="C:plasma membrane"/>
    <property type="evidence" value="ECO:0007669"/>
    <property type="project" value="TreeGrafter"/>
</dbReference>
<dbReference type="EMBL" id="ANNX02000026">
    <property type="protein sequence ID" value="KYC40904.1"/>
    <property type="molecule type" value="Genomic_DNA"/>
</dbReference>
<feature type="transmembrane region" description="Helical" evidence="1">
    <location>
        <begin position="6"/>
        <end position="28"/>
    </location>
</feature>
<dbReference type="InterPro" id="IPR006750">
    <property type="entry name" value="YdcZ"/>
</dbReference>
<keyword evidence="3" id="KW-1185">Reference proteome</keyword>
<name>A0A139X883_9CYAN</name>
<protein>
    <recommendedName>
        <fullName evidence="4">DMT family transporter</fullName>
    </recommendedName>
</protein>
<feature type="transmembrane region" description="Helical" evidence="1">
    <location>
        <begin position="72"/>
        <end position="91"/>
    </location>
</feature>
<feature type="transmembrane region" description="Helical" evidence="1">
    <location>
        <begin position="131"/>
        <end position="149"/>
    </location>
</feature>
<organism evidence="2 3">
    <name type="scientific">Scytonema hofmannii PCC 7110</name>
    <dbReference type="NCBI Taxonomy" id="128403"/>
    <lineage>
        <taxon>Bacteria</taxon>
        <taxon>Bacillati</taxon>
        <taxon>Cyanobacteriota</taxon>
        <taxon>Cyanophyceae</taxon>
        <taxon>Nostocales</taxon>
        <taxon>Scytonemataceae</taxon>
        <taxon>Scytonema</taxon>
    </lineage>
</organism>
<feature type="transmembrane region" description="Helical" evidence="1">
    <location>
        <begin position="98"/>
        <end position="119"/>
    </location>
</feature>
<dbReference type="Pfam" id="PF04657">
    <property type="entry name" value="DMT_YdcZ"/>
    <property type="match status" value="1"/>
</dbReference>
<evidence type="ECO:0000256" key="1">
    <source>
        <dbReference type="SAM" id="Phobius"/>
    </source>
</evidence>
<dbReference type="PANTHER" id="PTHR34821">
    <property type="entry name" value="INNER MEMBRANE PROTEIN YDCZ"/>
    <property type="match status" value="1"/>
</dbReference>
<accession>A0A139X883</accession>
<keyword evidence="1" id="KW-1133">Transmembrane helix</keyword>
<evidence type="ECO:0008006" key="4">
    <source>
        <dbReference type="Google" id="ProtNLM"/>
    </source>
</evidence>
<evidence type="ECO:0000313" key="3">
    <source>
        <dbReference type="Proteomes" id="UP000076925"/>
    </source>
</evidence>
<dbReference type="AlphaFoldDB" id="A0A139X883"/>
<sequence length="151" mass="16078">MNDRSIYLAAALIGGAVLPVQVALNAFLKRYVGQPMQVTFISYLAGTLASLAICFFARYPLPTSTSISQTSWWMWVGGCLGTLYVWSTIFATPNIGTALTLALTIAGQMIAALFLDHYGAIGLARYPASPLRIAGIMFVIIGVSLVAAAKK</sequence>
<proteinExistence type="predicted"/>